<feature type="transmembrane region" description="Helical" evidence="1">
    <location>
        <begin position="6"/>
        <end position="27"/>
    </location>
</feature>
<organism evidence="2 3">
    <name type="scientific">Lutispora thermophila DSM 19022</name>
    <dbReference type="NCBI Taxonomy" id="1122184"/>
    <lineage>
        <taxon>Bacteria</taxon>
        <taxon>Bacillati</taxon>
        <taxon>Bacillota</taxon>
        <taxon>Clostridia</taxon>
        <taxon>Lutisporales</taxon>
        <taxon>Lutisporaceae</taxon>
        <taxon>Lutispora</taxon>
    </lineage>
</organism>
<protein>
    <recommendedName>
        <fullName evidence="4">DUF4363 domain-containing protein</fullName>
    </recommendedName>
</protein>
<dbReference type="Proteomes" id="UP000184442">
    <property type="component" value="Unassembled WGS sequence"/>
</dbReference>
<sequence>MRKFLVISIPICTIVIFILIMQSGIFLKYSSVGDDNIPKMIEKIMENISEEHWEEANKNTADLKEAWSKIVFRIQFSTERNEINDFSVSIARLEGAILARDKSSAFMELKEALQHWMYLGK</sequence>
<keyword evidence="1" id="KW-1133">Transmembrane helix</keyword>
<evidence type="ECO:0008006" key="4">
    <source>
        <dbReference type="Google" id="ProtNLM"/>
    </source>
</evidence>
<dbReference type="OrthoDB" id="1739442at2"/>
<evidence type="ECO:0000256" key="1">
    <source>
        <dbReference type="SAM" id="Phobius"/>
    </source>
</evidence>
<proteinExistence type="predicted"/>
<accession>A0A1M6GUZ1</accession>
<keyword evidence="1" id="KW-0472">Membrane</keyword>
<name>A0A1M6GUZ1_9FIRM</name>
<dbReference type="InterPro" id="IPR025373">
    <property type="entry name" value="DUF4363"/>
</dbReference>
<keyword evidence="3" id="KW-1185">Reference proteome</keyword>
<dbReference type="RefSeq" id="WP_073026547.1">
    <property type="nucleotide sequence ID" value="NZ_FQZS01000017.1"/>
</dbReference>
<reference evidence="2 3" key="1">
    <citation type="submission" date="2016-11" db="EMBL/GenBank/DDBJ databases">
        <authorList>
            <person name="Jaros S."/>
            <person name="Januszkiewicz K."/>
            <person name="Wedrychowicz H."/>
        </authorList>
    </citation>
    <scope>NUCLEOTIDE SEQUENCE [LARGE SCALE GENOMIC DNA]</scope>
    <source>
        <strain evidence="2 3">DSM 19022</strain>
    </source>
</reference>
<dbReference type="EMBL" id="FQZS01000017">
    <property type="protein sequence ID" value="SHJ13781.1"/>
    <property type="molecule type" value="Genomic_DNA"/>
</dbReference>
<dbReference type="Pfam" id="PF14276">
    <property type="entry name" value="DUF4363"/>
    <property type="match status" value="1"/>
</dbReference>
<dbReference type="AlphaFoldDB" id="A0A1M6GUZ1"/>
<evidence type="ECO:0000313" key="3">
    <source>
        <dbReference type="Proteomes" id="UP000184442"/>
    </source>
</evidence>
<evidence type="ECO:0000313" key="2">
    <source>
        <dbReference type="EMBL" id="SHJ13781.1"/>
    </source>
</evidence>
<keyword evidence="1" id="KW-0812">Transmembrane</keyword>
<gene>
    <name evidence="2" type="ORF">SAMN02745176_02526</name>
</gene>